<evidence type="ECO:0000256" key="3">
    <source>
        <dbReference type="ARBA" id="ARBA00023004"/>
    </source>
</evidence>
<gene>
    <name evidence="7" type="ORF">AL399_02620</name>
</gene>
<keyword evidence="3" id="KW-0408">Iron</keyword>
<dbReference type="SUPFAM" id="SSF53067">
    <property type="entry name" value="Actin-like ATPase domain"/>
    <property type="match status" value="2"/>
</dbReference>
<dbReference type="InterPro" id="IPR002731">
    <property type="entry name" value="ATPase_BadF"/>
</dbReference>
<dbReference type="InterPro" id="IPR008275">
    <property type="entry name" value="CoA_E_activase_dom"/>
</dbReference>
<accession>A0A0Q4B1X3</accession>
<feature type="domain" description="ATPase BadF/BadG/BcrA/BcrD type" evidence="5">
    <location>
        <begin position="321"/>
        <end position="578"/>
    </location>
</feature>
<comment type="caution">
    <text evidence="7">The sequence shown here is derived from an EMBL/GenBank/DDBJ whole genome shotgun (WGS) entry which is preliminary data.</text>
</comment>
<reference evidence="7" key="1">
    <citation type="submission" date="2015-08" db="EMBL/GenBank/DDBJ databases">
        <title>Candidatus Bacteriodes Periocalifornicus.</title>
        <authorList>
            <person name="McLean J.S."/>
            <person name="Kelley S."/>
        </authorList>
    </citation>
    <scope>NUCLEOTIDE SEQUENCE [LARGE SCALE GENOMIC DNA]</scope>
    <source>
        <strain evidence="7">12B</strain>
    </source>
</reference>
<proteinExistence type="predicted"/>
<evidence type="ECO:0000313" key="8">
    <source>
        <dbReference type="Proteomes" id="UP000054172"/>
    </source>
</evidence>
<dbReference type="GO" id="GO:0046872">
    <property type="term" value="F:metal ion binding"/>
    <property type="evidence" value="ECO:0007669"/>
    <property type="project" value="UniProtKB-KW"/>
</dbReference>
<evidence type="ECO:0000256" key="4">
    <source>
        <dbReference type="ARBA" id="ARBA00023014"/>
    </source>
</evidence>
<feature type="domain" description="ATPase BadF/BadG/BcrA/BcrD type" evidence="5">
    <location>
        <begin position="4"/>
        <end position="256"/>
    </location>
</feature>
<dbReference type="GO" id="GO:0051536">
    <property type="term" value="F:iron-sulfur cluster binding"/>
    <property type="evidence" value="ECO:0007669"/>
    <property type="project" value="UniProtKB-KW"/>
</dbReference>
<dbReference type="NCBIfam" id="TIGR00241">
    <property type="entry name" value="CoA_E_activ"/>
    <property type="match status" value="2"/>
</dbReference>
<dbReference type="CDD" id="cd24034">
    <property type="entry name" value="ASKHA_NBD_O66634-like_rpt1"/>
    <property type="match status" value="1"/>
</dbReference>
<dbReference type="Proteomes" id="UP000054172">
    <property type="component" value="Unassembled WGS sequence"/>
</dbReference>
<keyword evidence="8" id="KW-1185">Reference proteome</keyword>
<dbReference type="Gene3D" id="3.30.420.40">
    <property type="match status" value="4"/>
</dbReference>
<keyword evidence="4" id="KW-0411">Iron-sulfur</keyword>
<dbReference type="CDD" id="cd24035">
    <property type="entry name" value="ASKHA_NBD_O66634-like_rpt2"/>
    <property type="match status" value="1"/>
</dbReference>
<evidence type="ECO:0000259" key="6">
    <source>
        <dbReference type="Pfam" id="PF09989"/>
    </source>
</evidence>
<dbReference type="PANTHER" id="PTHR32329:SF4">
    <property type="entry name" value="ACTIVATOR OF 2-HYDROXYACYL-COA DEHYDRATASE"/>
    <property type="match status" value="1"/>
</dbReference>
<dbReference type="PATRIC" id="fig|1702214.3.peg.715"/>
<evidence type="ECO:0000259" key="5">
    <source>
        <dbReference type="Pfam" id="PF01869"/>
    </source>
</evidence>
<keyword evidence="2" id="KW-0479">Metal-binding</keyword>
<evidence type="ECO:0000256" key="1">
    <source>
        <dbReference type="ARBA" id="ARBA00001966"/>
    </source>
</evidence>
<feature type="domain" description="DUF2229" evidence="6">
    <location>
        <begin position="670"/>
        <end position="882"/>
    </location>
</feature>
<dbReference type="STRING" id="1702214.AL399_02620"/>
<evidence type="ECO:0000256" key="2">
    <source>
        <dbReference type="ARBA" id="ARBA00022723"/>
    </source>
</evidence>
<protein>
    <submittedName>
        <fullName evidence="7">2-hydroxyglutaryl-CoA dehydratase</fullName>
    </submittedName>
</protein>
<dbReference type="InterPro" id="IPR043129">
    <property type="entry name" value="ATPase_NBD"/>
</dbReference>
<dbReference type="Pfam" id="PF09989">
    <property type="entry name" value="DUF2229"/>
    <property type="match status" value="1"/>
</dbReference>
<dbReference type="PANTHER" id="PTHR32329">
    <property type="entry name" value="BIFUNCTIONAL PROTEIN [INCLUDES 2-HYDROXYACYL-COA DEHYDRATASE (N-TER) AND ITS ACTIVATOR DOMAIN (C_TERM)-RELATED"/>
    <property type="match status" value="1"/>
</dbReference>
<dbReference type="InterPro" id="IPR018709">
    <property type="entry name" value="CoA_activase_DUF2229"/>
</dbReference>
<comment type="cofactor">
    <cofactor evidence="1">
        <name>[4Fe-4S] cluster</name>
        <dbReference type="ChEBI" id="CHEBI:49883"/>
    </cofactor>
</comment>
<dbReference type="InterPro" id="IPR051805">
    <property type="entry name" value="Dehydratase_Activator_Redct"/>
</dbReference>
<dbReference type="Pfam" id="PF01869">
    <property type="entry name" value="BcrAD_BadFG"/>
    <property type="match status" value="2"/>
</dbReference>
<sequence>MLRIGVDIGSTTAKIVVLGADDSVLFEAYERHNAKAKELLLSFLDRLRAQFGDSEVSLNITGSVGMGVSEKCGVAFVQEVVAATKAIQHFYPQVRSMIDIGGEDAKVVFFKDGRATDLRMNGNCAGGTGAFIDQMAILLGVPPEELTTLAERSKNIYPIASRCGVFSKTDVQNLIAKNVGKEDIAASVFHAVAVQVVATLAHGCEIAPPVLFCGGPLTFLPQLRQAFIDYLKISESDLVLPKNSHLIPALGAALAAEKGKVQLLSELRDSITKGLDSNGIVRKGLEPIFASEEEYAAWKARINTHAMREADLTPGKHRVTLGIDSGSTTTKIVVLNAQNELLFHYYHNNEGNPIAAARKGLELFRERCQEARAEVEIVGSCSTGYGEDLLKASFRLDSGIIETIAHYMAARHLTQKVSFILDIGGQDMKAIFVNDGVINRMEINEACSSGCGSFIETFAKSLGYDKEAFAREASLAKLPYDLGTRCTVFMNSKVKQALREGASIGDIAAGLSYSVVKNCLYKVLRLKGVEELGEYVVVQGGTMRNDSVVRAYEKLIGHPVFRSNRPELMGAIGCALYAQTHTHGEVGVTLEEILGQADYTTKQQVCIGCENKCLVSIYRFSNGSRYFSGNRCEKIFTNQGSAVEHGTNAYAQKLNLLFNRKIEVSNPIATIGIPRSLNMYEEYPFWHTLFSLCGIQVVLSDTSTFTKYEGSVRLIMSDNICFPAKLAHSHIKNLIDKGVDRIFMPFVVFEKQEGGQNSYNCPIVSGYAEVIKSVHSTDIPIDSPAITFKDHKLLLRQCTEYLAGLGVKAKVVKEAFSKALEAADQYAEQIATYNRQLLESNGGKRLAILLAGRPYHADPLIQHKLSDVIAAMGADVLTEDVVRGMDIEAKDVHFVSQWAYTNRILKAAEWAGRQGNGVQFMQMTSFGCGPDAFLTDETRHLLKLHGKTLTLLKIDDVSNIGSIKLRVRSVIESMKLSVQEKQAERAPFVRPPVFTKEERQKRKRIIAPFFTPFISPLIPPLFKLAGYDVENLEPSDTQSGEWGLRYANNEVCYPATLVVGDIVKAFKSGKYSPEDTAVIITQTGGQCRATNYISLIKRALAESGYPDVPVISLASGSGVENNQPGFKMNWLKIIGIVVAALLYSDCIAKFYYAAVVREKGRGMAARLRDYYLAKADPVIRRHDTKGLWALLGEAAEAFNDIIVERRTHKVGIVGEIYLKFNPFAQKDITNWLTEQGIEVVPPLLTDFFLQSFVNTMVNRDNLLESEGLPRPLLKGIYALVWSKIQKANRICSAFRIFTPFESIFAKAEEAEQVVSLYAQFGEGWLLPGEILSMAHQGVNHVVSLQPFGCIANHIVARGIENRMKRLYPDLNLLSLDFDSGVSDVNLRNRILLFLDNILGVEA</sequence>
<dbReference type="EMBL" id="LIIK01000008">
    <property type="protein sequence ID" value="KQM09279.1"/>
    <property type="molecule type" value="Genomic_DNA"/>
</dbReference>
<name>A0A0Q4B1X3_9BACT</name>
<organism evidence="7 8">
    <name type="scientific">Candidatus [Bacteroides] periocalifornicus</name>
    <dbReference type="NCBI Taxonomy" id="1702214"/>
    <lineage>
        <taxon>Bacteria</taxon>
        <taxon>Pseudomonadati</taxon>
        <taxon>Bacteroidota</taxon>
    </lineage>
</organism>
<evidence type="ECO:0000313" key="7">
    <source>
        <dbReference type="EMBL" id="KQM09279.1"/>
    </source>
</evidence>